<keyword evidence="3" id="KW-0690">Ribosome biogenesis</keyword>
<dbReference type="GO" id="GO:0030687">
    <property type="term" value="C:preribosome, large subunit precursor"/>
    <property type="evidence" value="ECO:0007669"/>
    <property type="project" value="TreeGrafter"/>
</dbReference>
<dbReference type="AlphaFoldDB" id="A0AAX6H0B4"/>
<dbReference type="PANTHER" id="PTHR13028:SF0">
    <property type="entry name" value="RRNA-PROCESSING PROTEIN EBP2-RELATED"/>
    <property type="match status" value="1"/>
</dbReference>
<feature type="region of interest" description="Disordered" evidence="6">
    <location>
        <begin position="1"/>
        <end position="36"/>
    </location>
</feature>
<dbReference type="Proteomes" id="UP001140949">
    <property type="component" value="Unassembled WGS sequence"/>
</dbReference>
<keyword evidence="4" id="KW-0175">Coiled coil</keyword>
<comment type="subcellular location">
    <subcellularLocation>
        <location evidence="1">Nucleus</location>
        <location evidence="1">Nucleolus</location>
    </subcellularLocation>
</comment>
<evidence type="ECO:0000313" key="8">
    <source>
        <dbReference type="Proteomes" id="UP001140949"/>
    </source>
</evidence>
<dbReference type="GO" id="GO:0042273">
    <property type="term" value="P:ribosomal large subunit biogenesis"/>
    <property type="evidence" value="ECO:0007669"/>
    <property type="project" value="TreeGrafter"/>
</dbReference>
<evidence type="ECO:0000256" key="2">
    <source>
        <dbReference type="ARBA" id="ARBA00007336"/>
    </source>
</evidence>
<feature type="compositionally biased region" description="Gly residues" evidence="6">
    <location>
        <begin position="207"/>
        <end position="217"/>
    </location>
</feature>
<dbReference type="PANTHER" id="PTHR13028">
    <property type="entry name" value="RRNA PROCESSING PROTEIN EBNA1-BINDING PROTEIN-RELATED"/>
    <property type="match status" value="1"/>
</dbReference>
<feature type="compositionally biased region" description="Basic and acidic residues" evidence="6">
    <location>
        <begin position="145"/>
        <end position="162"/>
    </location>
</feature>
<feature type="compositionally biased region" description="Basic and acidic residues" evidence="6">
    <location>
        <begin position="248"/>
        <end position="257"/>
    </location>
</feature>
<organism evidence="7 8">
    <name type="scientific">Iris pallida</name>
    <name type="common">Sweet iris</name>
    <dbReference type="NCBI Taxonomy" id="29817"/>
    <lineage>
        <taxon>Eukaryota</taxon>
        <taxon>Viridiplantae</taxon>
        <taxon>Streptophyta</taxon>
        <taxon>Embryophyta</taxon>
        <taxon>Tracheophyta</taxon>
        <taxon>Spermatophyta</taxon>
        <taxon>Magnoliopsida</taxon>
        <taxon>Liliopsida</taxon>
        <taxon>Asparagales</taxon>
        <taxon>Iridaceae</taxon>
        <taxon>Iridoideae</taxon>
        <taxon>Irideae</taxon>
        <taxon>Iris</taxon>
    </lineage>
</organism>
<sequence length="293" mass="33376">MGVLKKPKVSFTEPTNDESDDSYRSESDDTDDDEVQVTVPSKNVVYNREGLLEKLEDIAWPENAGWIHKLSVGYEQPQEVDVNDDLARELAFYTQALDGTRQAFEKFQSLKMPFLRPPDYYAEMVKTDSHMLKIKGKILVEKKKMEEAEERKKARESKKIAKEVQAQKNKERAKRKKEDIESVKKWRKQRQQSGFAEGKGEELDLGLDGGSGGGGGFERTKKKRPGVGPGDRSGGFRKQQRGGKQGNKRREMKESRFGHGGRKGMRKQNTAETTDDVRSFNKGESSGNKRRKR</sequence>
<evidence type="ECO:0000256" key="6">
    <source>
        <dbReference type="SAM" id="MobiDB-lite"/>
    </source>
</evidence>
<accession>A0AAX6H0B4</accession>
<comment type="similarity">
    <text evidence="2">Belongs to the EBP2 family.</text>
</comment>
<evidence type="ECO:0000256" key="4">
    <source>
        <dbReference type="ARBA" id="ARBA00023054"/>
    </source>
</evidence>
<name>A0AAX6H0B4_IRIPA</name>
<keyword evidence="5" id="KW-0539">Nucleus</keyword>
<dbReference type="EMBL" id="JANAVB010014600">
    <property type="protein sequence ID" value="KAJ6834252.1"/>
    <property type="molecule type" value="Genomic_DNA"/>
</dbReference>
<dbReference type="GO" id="GO:0006364">
    <property type="term" value="P:rRNA processing"/>
    <property type="evidence" value="ECO:0007669"/>
    <property type="project" value="TreeGrafter"/>
</dbReference>
<evidence type="ECO:0000256" key="1">
    <source>
        <dbReference type="ARBA" id="ARBA00004604"/>
    </source>
</evidence>
<reference evidence="7" key="1">
    <citation type="journal article" date="2023" name="GigaByte">
        <title>Genome assembly of the bearded iris, Iris pallida Lam.</title>
        <authorList>
            <person name="Bruccoleri R.E."/>
            <person name="Oakeley E.J."/>
            <person name="Faust A.M.E."/>
            <person name="Altorfer M."/>
            <person name="Dessus-Babus S."/>
            <person name="Burckhardt D."/>
            <person name="Oertli M."/>
            <person name="Naumann U."/>
            <person name="Petersen F."/>
            <person name="Wong J."/>
        </authorList>
    </citation>
    <scope>NUCLEOTIDE SEQUENCE</scope>
    <source>
        <strain evidence="7">GSM-AAB239-AS_SAM_17_03QT</strain>
    </source>
</reference>
<gene>
    <name evidence="7" type="ORF">M6B38_336415</name>
</gene>
<reference evidence="7" key="2">
    <citation type="submission" date="2023-04" db="EMBL/GenBank/DDBJ databases">
        <authorList>
            <person name="Bruccoleri R.E."/>
            <person name="Oakeley E.J."/>
            <person name="Faust A.-M."/>
            <person name="Dessus-Babus S."/>
            <person name="Altorfer M."/>
            <person name="Burckhardt D."/>
            <person name="Oertli M."/>
            <person name="Naumann U."/>
            <person name="Petersen F."/>
            <person name="Wong J."/>
        </authorList>
    </citation>
    <scope>NUCLEOTIDE SEQUENCE</scope>
    <source>
        <strain evidence="7">GSM-AAB239-AS_SAM_17_03QT</strain>
        <tissue evidence="7">Leaf</tissue>
    </source>
</reference>
<keyword evidence="8" id="KW-1185">Reference proteome</keyword>
<comment type="caution">
    <text evidence="7">The sequence shown here is derived from an EMBL/GenBank/DDBJ whole genome shotgun (WGS) entry which is preliminary data.</text>
</comment>
<evidence type="ECO:0000313" key="7">
    <source>
        <dbReference type="EMBL" id="KAJ6834252.1"/>
    </source>
</evidence>
<dbReference type="InterPro" id="IPR008610">
    <property type="entry name" value="Ebp2"/>
</dbReference>
<dbReference type="Pfam" id="PF05890">
    <property type="entry name" value="Ebp2"/>
    <property type="match status" value="1"/>
</dbReference>
<proteinExistence type="inferred from homology"/>
<evidence type="ECO:0000256" key="5">
    <source>
        <dbReference type="ARBA" id="ARBA00023242"/>
    </source>
</evidence>
<dbReference type="GO" id="GO:0005730">
    <property type="term" value="C:nucleolus"/>
    <property type="evidence" value="ECO:0007669"/>
    <property type="project" value="UniProtKB-SubCell"/>
</dbReference>
<dbReference type="GO" id="GO:0034399">
    <property type="term" value="C:nuclear periphery"/>
    <property type="evidence" value="ECO:0007669"/>
    <property type="project" value="TreeGrafter"/>
</dbReference>
<evidence type="ECO:0000256" key="3">
    <source>
        <dbReference type="ARBA" id="ARBA00022517"/>
    </source>
</evidence>
<protein>
    <submittedName>
        <fullName evidence="7">rRNA-processing protein EBP2-like protein</fullName>
    </submittedName>
</protein>
<feature type="region of interest" description="Disordered" evidence="6">
    <location>
        <begin position="145"/>
        <end position="293"/>
    </location>
</feature>